<dbReference type="InterPro" id="IPR046348">
    <property type="entry name" value="SIS_dom_sf"/>
</dbReference>
<dbReference type="EMBL" id="AOGK01000033">
    <property type="protein sequence ID" value="MDG5978235.1"/>
    <property type="molecule type" value="Genomic_DNA"/>
</dbReference>
<dbReference type="InterPro" id="IPR036388">
    <property type="entry name" value="WH-like_DNA-bd_sf"/>
</dbReference>
<dbReference type="InterPro" id="IPR000281">
    <property type="entry name" value="HTH_RpiR"/>
</dbReference>
<dbReference type="PANTHER" id="PTHR30514">
    <property type="entry name" value="GLUCOKINASE"/>
    <property type="match status" value="1"/>
</dbReference>
<evidence type="ECO:0000256" key="2">
    <source>
        <dbReference type="ARBA" id="ARBA00023125"/>
    </source>
</evidence>
<evidence type="ECO:0000259" key="5">
    <source>
        <dbReference type="PROSITE" id="PS51071"/>
    </source>
</evidence>
<dbReference type="InterPro" id="IPR035472">
    <property type="entry name" value="RpiR-like_SIS"/>
</dbReference>
<feature type="domain" description="SIS" evidence="6">
    <location>
        <begin position="141"/>
        <end position="278"/>
    </location>
</feature>
<keyword evidence="3" id="KW-0324">Glycolysis</keyword>
<dbReference type="GO" id="GO:0003677">
    <property type="term" value="F:DNA binding"/>
    <property type="evidence" value="ECO:0007669"/>
    <property type="project" value="UniProtKB-KW"/>
</dbReference>
<dbReference type="OrthoDB" id="9814005at2"/>
<dbReference type="GO" id="GO:0006096">
    <property type="term" value="P:glycolytic process"/>
    <property type="evidence" value="ECO:0007669"/>
    <property type="project" value="UniProtKB-KW"/>
</dbReference>
<dbReference type="PROSITE" id="PS51464">
    <property type="entry name" value="SIS"/>
    <property type="match status" value="1"/>
</dbReference>
<evidence type="ECO:0000313" key="7">
    <source>
        <dbReference type="EMBL" id="MDG5978235.1"/>
    </source>
</evidence>
<evidence type="ECO:0000313" key="8">
    <source>
        <dbReference type="Proteomes" id="UP001152876"/>
    </source>
</evidence>
<dbReference type="InterPro" id="IPR001347">
    <property type="entry name" value="SIS_dom"/>
</dbReference>
<proteinExistence type="predicted"/>
<dbReference type="Pfam" id="PF01418">
    <property type="entry name" value="HTH_6"/>
    <property type="match status" value="1"/>
</dbReference>
<comment type="caution">
    <text evidence="7">The sequence shown here is derived from an EMBL/GenBank/DDBJ whole genome shotgun (WGS) entry which is preliminary data.</text>
</comment>
<dbReference type="GO" id="GO:0097367">
    <property type="term" value="F:carbohydrate derivative binding"/>
    <property type="evidence" value="ECO:0007669"/>
    <property type="project" value="InterPro"/>
</dbReference>
<dbReference type="AlphaFoldDB" id="A0A9X4NUF3"/>
<name>A0A9X4NUF3_9BURK</name>
<organism evidence="7 8">
    <name type="scientific">Hydrogenophaga taeniospiralis CCUG 15921</name>
    <dbReference type="NCBI Taxonomy" id="1281780"/>
    <lineage>
        <taxon>Bacteria</taxon>
        <taxon>Pseudomonadati</taxon>
        <taxon>Pseudomonadota</taxon>
        <taxon>Betaproteobacteria</taxon>
        <taxon>Burkholderiales</taxon>
        <taxon>Comamonadaceae</taxon>
        <taxon>Hydrogenophaga</taxon>
    </lineage>
</organism>
<keyword evidence="2" id="KW-0238">DNA-binding</keyword>
<protein>
    <submittedName>
        <fullName evidence="7">RpiR family transcriptional regulator</fullName>
    </submittedName>
</protein>
<accession>A0A9X4NUF3</accession>
<dbReference type="PROSITE" id="PS51071">
    <property type="entry name" value="HTH_RPIR"/>
    <property type="match status" value="1"/>
</dbReference>
<dbReference type="PANTHER" id="PTHR30514:SF20">
    <property type="entry name" value="TRANSCRIPTIONAL REGULATOR"/>
    <property type="match status" value="1"/>
</dbReference>
<evidence type="ECO:0000256" key="3">
    <source>
        <dbReference type="ARBA" id="ARBA00023152"/>
    </source>
</evidence>
<dbReference type="Gene3D" id="3.40.50.10490">
    <property type="entry name" value="Glucose-6-phosphate isomerase like protein, domain 1"/>
    <property type="match status" value="1"/>
</dbReference>
<evidence type="ECO:0000259" key="6">
    <source>
        <dbReference type="PROSITE" id="PS51464"/>
    </source>
</evidence>
<dbReference type="Proteomes" id="UP001152876">
    <property type="component" value="Unassembled WGS sequence"/>
</dbReference>
<dbReference type="CDD" id="cd05013">
    <property type="entry name" value="SIS_RpiR"/>
    <property type="match status" value="1"/>
</dbReference>
<dbReference type="GO" id="GO:0003700">
    <property type="term" value="F:DNA-binding transcription factor activity"/>
    <property type="evidence" value="ECO:0007669"/>
    <property type="project" value="InterPro"/>
</dbReference>
<sequence>MTPAKPLTPVDEFLQRLVREHGQLSRQLKLIGAYIEQHRDHVGLERIQDIADHCGVQPSAVVRFAKHFGFSGFSEMQALFRAGLSTQIAPSRSYQNRIREAVARSDHPLDSAGIAQEFVGGAVAGLEELRRQLPDLPIDRAVDLLAHASSLWVAGARRAFPVATYLAYALQHTDKPVQLVDFTGAMHSGQLRGLRQGDVMVAVSFAPYAEETMGVVRQAANAGVPVIAITDSRVGALAQMADVALVVQESAVFGFRALSSTMALAQCLFIALAYRLELEYKPSGAASR</sequence>
<dbReference type="Gene3D" id="1.10.10.10">
    <property type="entry name" value="Winged helix-like DNA-binding domain superfamily/Winged helix DNA-binding domain"/>
    <property type="match status" value="1"/>
</dbReference>
<keyword evidence="8" id="KW-1185">Reference proteome</keyword>
<keyword evidence="1" id="KW-0805">Transcription regulation</keyword>
<evidence type="ECO:0000256" key="4">
    <source>
        <dbReference type="ARBA" id="ARBA00023163"/>
    </source>
</evidence>
<dbReference type="Pfam" id="PF01380">
    <property type="entry name" value="SIS"/>
    <property type="match status" value="1"/>
</dbReference>
<reference evidence="7" key="1">
    <citation type="submission" date="2013-01" db="EMBL/GenBank/DDBJ databases">
        <title>Genome draft of Hydrogenophaga taeniospiralis 2K1.</title>
        <authorList>
            <person name="Gomila M."/>
            <person name="Lalucat J."/>
        </authorList>
    </citation>
    <scope>NUCLEOTIDE SEQUENCE</scope>
    <source>
        <strain evidence="7">CCUG 15921</strain>
    </source>
</reference>
<dbReference type="SUPFAM" id="SSF53697">
    <property type="entry name" value="SIS domain"/>
    <property type="match status" value="1"/>
</dbReference>
<gene>
    <name evidence="7" type="ORF">H010_23496</name>
</gene>
<dbReference type="InterPro" id="IPR009057">
    <property type="entry name" value="Homeodomain-like_sf"/>
</dbReference>
<keyword evidence="4" id="KW-0804">Transcription</keyword>
<feature type="domain" description="HTH rpiR-type" evidence="5">
    <location>
        <begin position="11"/>
        <end position="87"/>
    </location>
</feature>
<dbReference type="InterPro" id="IPR047640">
    <property type="entry name" value="RpiR-like"/>
</dbReference>
<evidence type="ECO:0000256" key="1">
    <source>
        <dbReference type="ARBA" id="ARBA00023015"/>
    </source>
</evidence>
<dbReference type="SUPFAM" id="SSF46689">
    <property type="entry name" value="Homeodomain-like"/>
    <property type="match status" value="1"/>
</dbReference>
<dbReference type="RefSeq" id="WP_068167868.1">
    <property type="nucleotide sequence ID" value="NZ_AOGK01000033.1"/>
</dbReference>